<gene>
    <name evidence="5" type="ORF">HH304_16275</name>
</gene>
<dbReference type="SUPFAM" id="SSF46689">
    <property type="entry name" value="Homeodomain-like"/>
    <property type="match status" value="2"/>
</dbReference>
<dbReference type="GO" id="GO:0003700">
    <property type="term" value="F:DNA-binding transcription factor activity"/>
    <property type="evidence" value="ECO:0007669"/>
    <property type="project" value="InterPro"/>
</dbReference>
<dbReference type="SMART" id="SM00342">
    <property type="entry name" value="HTH_ARAC"/>
    <property type="match status" value="1"/>
</dbReference>
<evidence type="ECO:0000313" key="5">
    <source>
        <dbReference type="EMBL" id="NMM49964.1"/>
    </source>
</evidence>
<keyword evidence="2" id="KW-0238">DNA-binding</keyword>
<dbReference type="Pfam" id="PF12833">
    <property type="entry name" value="HTH_18"/>
    <property type="match status" value="1"/>
</dbReference>
<dbReference type="EMBL" id="JABBNU010000010">
    <property type="protein sequence ID" value="NMM49964.1"/>
    <property type="molecule type" value="Genomic_DNA"/>
</dbReference>
<dbReference type="Pfam" id="PF06719">
    <property type="entry name" value="AraC_N"/>
    <property type="match status" value="1"/>
</dbReference>
<evidence type="ECO:0000256" key="1">
    <source>
        <dbReference type="ARBA" id="ARBA00023015"/>
    </source>
</evidence>
<dbReference type="Gene3D" id="1.10.10.60">
    <property type="entry name" value="Homeodomain-like"/>
    <property type="match status" value="2"/>
</dbReference>
<dbReference type="InterPro" id="IPR018062">
    <property type="entry name" value="HTH_AraC-typ_CS"/>
</dbReference>
<accession>A0A848J671</accession>
<sequence>MKKYQPENFSLRDGKSLLTLVENRTAYSFDSCELNLFETHQKEKNINLVFDHFVFTSMISGKKVMTLPDKPSFDYLPGESVILPPGELMNIDFPVADMDNPTKCIALTIADEVIIDTINKLQELHPRHETWGSWEIDPALFHLNNNRELADTINRIVRITKSEKGKVKDIMIDLTLKEMLVRLMQTQARVVLESSYDLLAGNNSLAAAIQYIKQNLCNTLDLNKVADIACMSRASFFKKFKEVTGLTPAQYILKERIKLAKSDLRDSSRSITSVCFSSGFENLSHFIKAFKQETGLTPKTWQTSQT</sequence>
<keyword evidence="1" id="KW-0805">Transcription regulation</keyword>
<proteinExistence type="predicted"/>
<reference evidence="5 6" key="1">
    <citation type="submission" date="2020-04" db="EMBL/GenBank/DDBJ databases">
        <title>Flammeovirgaceae bacterium KN852 isolated from deep sea.</title>
        <authorList>
            <person name="Zhang D.-C."/>
        </authorList>
    </citation>
    <scope>NUCLEOTIDE SEQUENCE [LARGE SCALE GENOMIC DNA]</scope>
    <source>
        <strain evidence="5 6">KN852</strain>
    </source>
</reference>
<comment type="caution">
    <text evidence="5">The sequence shown here is derived from an EMBL/GenBank/DDBJ whole genome shotgun (WGS) entry which is preliminary data.</text>
</comment>
<keyword evidence="3" id="KW-0804">Transcription</keyword>
<dbReference type="InterPro" id="IPR009057">
    <property type="entry name" value="Homeodomain-like_sf"/>
</dbReference>
<dbReference type="PROSITE" id="PS00041">
    <property type="entry name" value="HTH_ARAC_FAMILY_1"/>
    <property type="match status" value="1"/>
</dbReference>
<keyword evidence="6" id="KW-1185">Reference proteome</keyword>
<protein>
    <submittedName>
        <fullName evidence="5">AraC family transcriptional regulator</fullName>
    </submittedName>
</protein>
<dbReference type="PROSITE" id="PS01124">
    <property type="entry name" value="HTH_ARAC_FAMILY_2"/>
    <property type="match status" value="1"/>
</dbReference>
<dbReference type="Proteomes" id="UP000559010">
    <property type="component" value="Unassembled WGS sequence"/>
</dbReference>
<evidence type="ECO:0000256" key="3">
    <source>
        <dbReference type="ARBA" id="ARBA00023163"/>
    </source>
</evidence>
<dbReference type="RefSeq" id="WP_169683596.1">
    <property type="nucleotide sequence ID" value="NZ_JABBNU010000010.1"/>
</dbReference>
<dbReference type="InterPro" id="IPR018060">
    <property type="entry name" value="HTH_AraC"/>
</dbReference>
<feature type="domain" description="HTH araC/xylS-type" evidence="4">
    <location>
        <begin position="206"/>
        <end position="304"/>
    </location>
</feature>
<evidence type="ECO:0000313" key="6">
    <source>
        <dbReference type="Proteomes" id="UP000559010"/>
    </source>
</evidence>
<organism evidence="5 6">
    <name type="scientific">Marinigracilibium pacificum</name>
    <dbReference type="NCBI Taxonomy" id="2729599"/>
    <lineage>
        <taxon>Bacteria</taxon>
        <taxon>Pseudomonadati</taxon>
        <taxon>Bacteroidota</taxon>
        <taxon>Cytophagia</taxon>
        <taxon>Cytophagales</taxon>
        <taxon>Flammeovirgaceae</taxon>
        <taxon>Marinigracilibium</taxon>
    </lineage>
</organism>
<dbReference type="InterPro" id="IPR009594">
    <property type="entry name" value="Tscrpt_reg_HTH_AraC_N"/>
</dbReference>
<evidence type="ECO:0000259" key="4">
    <source>
        <dbReference type="PROSITE" id="PS01124"/>
    </source>
</evidence>
<dbReference type="PANTHER" id="PTHR43280">
    <property type="entry name" value="ARAC-FAMILY TRANSCRIPTIONAL REGULATOR"/>
    <property type="match status" value="1"/>
</dbReference>
<evidence type="ECO:0000256" key="2">
    <source>
        <dbReference type="ARBA" id="ARBA00023125"/>
    </source>
</evidence>
<dbReference type="GO" id="GO:0043565">
    <property type="term" value="F:sequence-specific DNA binding"/>
    <property type="evidence" value="ECO:0007669"/>
    <property type="project" value="InterPro"/>
</dbReference>
<name>A0A848J671_9BACT</name>
<dbReference type="PANTHER" id="PTHR43280:SF28">
    <property type="entry name" value="HTH-TYPE TRANSCRIPTIONAL ACTIVATOR RHAS"/>
    <property type="match status" value="1"/>
</dbReference>
<dbReference type="AlphaFoldDB" id="A0A848J671"/>